<dbReference type="InterPro" id="IPR022198">
    <property type="entry name" value="DUF3723"/>
</dbReference>
<reference evidence="1 2" key="1">
    <citation type="submission" date="2017-03" db="EMBL/GenBank/DDBJ databases">
        <title>Genomes of endolithic fungi from Antarctica.</title>
        <authorList>
            <person name="Coleine C."/>
            <person name="Masonjones S."/>
            <person name="Stajich J.E."/>
        </authorList>
    </citation>
    <scope>NUCLEOTIDE SEQUENCE [LARGE SCALE GENOMIC DNA]</scope>
    <source>
        <strain evidence="1 2">CCFEE 5311</strain>
    </source>
</reference>
<evidence type="ECO:0000313" key="1">
    <source>
        <dbReference type="EMBL" id="TKA24660.1"/>
    </source>
</evidence>
<dbReference type="Proteomes" id="UP000310066">
    <property type="component" value="Unassembled WGS sequence"/>
</dbReference>
<accession>A0A4U0TRC4</accession>
<proteinExistence type="predicted"/>
<organism evidence="1 2">
    <name type="scientific">Friedmanniomyces endolithicus</name>
    <dbReference type="NCBI Taxonomy" id="329885"/>
    <lineage>
        <taxon>Eukaryota</taxon>
        <taxon>Fungi</taxon>
        <taxon>Dikarya</taxon>
        <taxon>Ascomycota</taxon>
        <taxon>Pezizomycotina</taxon>
        <taxon>Dothideomycetes</taxon>
        <taxon>Dothideomycetidae</taxon>
        <taxon>Mycosphaerellales</taxon>
        <taxon>Teratosphaeriaceae</taxon>
        <taxon>Friedmanniomyces</taxon>
    </lineage>
</organism>
<name>A0A4U0TRC4_9PEZI</name>
<dbReference type="EMBL" id="NAJP01000175">
    <property type="protein sequence ID" value="TKA24660.1"/>
    <property type="molecule type" value="Genomic_DNA"/>
</dbReference>
<comment type="caution">
    <text evidence="1">The sequence shown here is derived from an EMBL/GenBank/DDBJ whole genome shotgun (WGS) entry which is preliminary data.</text>
</comment>
<dbReference type="STRING" id="329885.A0A4U0TRC4"/>
<dbReference type="OrthoDB" id="5421195at2759"/>
<sequence length="112" mass="12909">MESVSAREYFLGNARVQIRDITFESGVRDFDEANVTRLLRNFRTEGCNRDDPMNFIPGLISKETLGSTWLQSVQPQQLSLPPTESLTCLHGKHRVLAAREFFPPRDQWWNVA</sequence>
<gene>
    <name evidence="1" type="ORF">B0A54_17856</name>
</gene>
<dbReference type="Pfam" id="PF12520">
    <property type="entry name" value="DUF3723"/>
    <property type="match status" value="1"/>
</dbReference>
<protein>
    <submittedName>
        <fullName evidence="1">Uncharacterized protein</fullName>
    </submittedName>
</protein>
<dbReference type="AlphaFoldDB" id="A0A4U0TRC4"/>
<evidence type="ECO:0000313" key="2">
    <source>
        <dbReference type="Proteomes" id="UP000310066"/>
    </source>
</evidence>